<sequence>MNKILYKKYILLYSNHRLLFIQILQRGNSFNYRRKIIRLDRNCDFQSKWSKCDNKNIISKQRNYRNKIKFIIQRINLLKKFRIIVRLNQKQGRKQFRNDQKNNKWNNEINPRNVSQTVMYY</sequence>
<comment type="caution">
    <text evidence="1">The sequence shown here is derived from an EMBL/GenBank/DDBJ whole genome shotgun (WGS) entry which is preliminary data.</text>
</comment>
<protein>
    <submittedName>
        <fullName evidence="1">Uncharacterized protein</fullName>
    </submittedName>
</protein>
<accession>A0A8S1JVQ6</accession>
<dbReference type="Proteomes" id="UP000692954">
    <property type="component" value="Unassembled WGS sequence"/>
</dbReference>
<dbReference type="EMBL" id="CAJJDN010000001">
    <property type="protein sequence ID" value="CAD8046287.1"/>
    <property type="molecule type" value="Genomic_DNA"/>
</dbReference>
<evidence type="ECO:0000313" key="1">
    <source>
        <dbReference type="EMBL" id="CAD8046287.1"/>
    </source>
</evidence>
<proteinExistence type="predicted"/>
<reference evidence="1" key="1">
    <citation type="submission" date="2021-01" db="EMBL/GenBank/DDBJ databases">
        <authorList>
            <consortium name="Genoscope - CEA"/>
            <person name="William W."/>
        </authorList>
    </citation>
    <scope>NUCLEOTIDE SEQUENCE</scope>
</reference>
<organism evidence="1 2">
    <name type="scientific">Paramecium sonneborni</name>
    <dbReference type="NCBI Taxonomy" id="65129"/>
    <lineage>
        <taxon>Eukaryota</taxon>
        <taxon>Sar</taxon>
        <taxon>Alveolata</taxon>
        <taxon>Ciliophora</taxon>
        <taxon>Intramacronucleata</taxon>
        <taxon>Oligohymenophorea</taxon>
        <taxon>Peniculida</taxon>
        <taxon>Parameciidae</taxon>
        <taxon>Paramecium</taxon>
    </lineage>
</organism>
<gene>
    <name evidence="1" type="ORF">PSON_ATCC_30995.1.T0010535</name>
</gene>
<evidence type="ECO:0000313" key="2">
    <source>
        <dbReference type="Proteomes" id="UP000692954"/>
    </source>
</evidence>
<dbReference type="AlphaFoldDB" id="A0A8S1JVQ6"/>
<name>A0A8S1JVQ6_9CILI</name>
<keyword evidence="2" id="KW-1185">Reference proteome</keyword>